<organism evidence="3 4">
    <name type="scientific">Colletotrichum salicis</name>
    <dbReference type="NCBI Taxonomy" id="1209931"/>
    <lineage>
        <taxon>Eukaryota</taxon>
        <taxon>Fungi</taxon>
        <taxon>Dikarya</taxon>
        <taxon>Ascomycota</taxon>
        <taxon>Pezizomycotina</taxon>
        <taxon>Sordariomycetes</taxon>
        <taxon>Hypocreomycetidae</taxon>
        <taxon>Glomerellales</taxon>
        <taxon>Glomerellaceae</taxon>
        <taxon>Colletotrichum</taxon>
        <taxon>Colletotrichum acutatum species complex</taxon>
    </lineage>
</organism>
<feature type="signal peptide" evidence="2">
    <location>
        <begin position="1"/>
        <end position="18"/>
    </location>
</feature>
<keyword evidence="4" id="KW-1185">Reference proteome</keyword>
<evidence type="ECO:0000313" key="4">
    <source>
        <dbReference type="Proteomes" id="UP000070121"/>
    </source>
</evidence>
<proteinExistence type="predicted"/>
<reference evidence="3 4" key="1">
    <citation type="submission" date="2014-02" db="EMBL/GenBank/DDBJ databases">
        <title>The genome sequence of Colletotrichum salicis CBS 607.94.</title>
        <authorList>
            <person name="Baroncelli R."/>
            <person name="Thon M.R."/>
        </authorList>
    </citation>
    <scope>NUCLEOTIDE SEQUENCE [LARGE SCALE GENOMIC DNA]</scope>
    <source>
        <strain evidence="3 4">CBS 607.94</strain>
    </source>
</reference>
<comment type="caution">
    <text evidence="3">The sequence shown here is derived from an EMBL/GenBank/DDBJ whole genome shotgun (WGS) entry which is preliminary data.</text>
</comment>
<evidence type="ECO:0000256" key="1">
    <source>
        <dbReference type="SAM" id="MobiDB-lite"/>
    </source>
</evidence>
<dbReference type="OrthoDB" id="4840619at2759"/>
<sequence length="267" mass="30392">MQITSSLAYLLLAATASCQQDGSNRETDSPSMRATQPSLITPLTSATPSHVDENFKDITNASSPVIPTPVPTTFNTSTEPAASMALFAPTSVTPPSVQRPPNGLPWLANKDDKDENTVWCISRSHYDVSYKPYNPWALVGQMEPRYRHKFVFPRLMKEAPANGEYEVIPRTYRITGDKWLPLFKDVRENTCMLIRARNFGEIRPDIYTRAHSMLAKIDDFTMLKMIKFKYTYKIEPLYNIYGEPHPNNWANQQDDRPPKPVKQKPIP</sequence>
<gene>
    <name evidence="3" type="ORF">CSAL01_03260</name>
</gene>
<dbReference type="AlphaFoldDB" id="A0A135TGQ4"/>
<feature type="region of interest" description="Disordered" evidence="1">
    <location>
        <begin position="246"/>
        <end position="267"/>
    </location>
</feature>
<protein>
    <submittedName>
        <fullName evidence="3">Uncharacterized protein</fullName>
    </submittedName>
</protein>
<keyword evidence="2" id="KW-0732">Signal</keyword>
<accession>A0A135TGQ4</accession>
<evidence type="ECO:0000313" key="3">
    <source>
        <dbReference type="EMBL" id="KXH47285.1"/>
    </source>
</evidence>
<dbReference type="Proteomes" id="UP000070121">
    <property type="component" value="Unassembled WGS sequence"/>
</dbReference>
<evidence type="ECO:0000256" key="2">
    <source>
        <dbReference type="SAM" id="SignalP"/>
    </source>
</evidence>
<name>A0A135TGQ4_9PEZI</name>
<dbReference type="EMBL" id="JFFI01001983">
    <property type="protein sequence ID" value="KXH47285.1"/>
    <property type="molecule type" value="Genomic_DNA"/>
</dbReference>
<feature type="chain" id="PRO_5007803881" evidence="2">
    <location>
        <begin position="19"/>
        <end position="267"/>
    </location>
</feature>